<sequence length="83" mass="8943">MHQYRLGANPMESSFVGKDLGLLANTMLNMSQGCALVAKAANNVWECTTKGVASSPRALPEEIIHLCSLSPGETHLEHCGQLY</sequence>
<organism evidence="1 2">
    <name type="scientific">Limosa lapponica baueri</name>
    <dbReference type="NCBI Taxonomy" id="1758121"/>
    <lineage>
        <taxon>Eukaryota</taxon>
        <taxon>Metazoa</taxon>
        <taxon>Chordata</taxon>
        <taxon>Craniata</taxon>
        <taxon>Vertebrata</taxon>
        <taxon>Euteleostomi</taxon>
        <taxon>Archelosauria</taxon>
        <taxon>Archosauria</taxon>
        <taxon>Dinosauria</taxon>
        <taxon>Saurischia</taxon>
        <taxon>Theropoda</taxon>
        <taxon>Coelurosauria</taxon>
        <taxon>Aves</taxon>
        <taxon>Neognathae</taxon>
        <taxon>Neoaves</taxon>
        <taxon>Charadriiformes</taxon>
        <taxon>Scolopacidae</taxon>
        <taxon>Limosa</taxon>
    </lineage>
</organism>
<reference evidence="2" key="2">
    <citation type="submission" date="2017-12" db="EMBL/GenBank/DDBJ databases">
        <title>Genome sequence of the Bar-tailed Godwit (Limosa lapponica baueri).</title>
        <authorList>
            <person name="Lima N.C.B."/>
            <person name="Parody-Merino A.M."/>
            <person name="Battley P.F."/>
            <person name="Fidler A.E."/>
            <person name="Prosdocimi F."/>
        </authorList>
    </citation>
    <scope>NUCLEOTIDE SEQUENCE [LARGE SCALE GENOMIC DNA]</scope>
</reference>
<accession>A0A2I0TT97</accession>
<evidence type="ECO:0008006" key="3">
    <source>
        <dbReference type="Google" id="ProtNLM"/>
    </source>
</evidence>
<proteinExistence type="predicted"/>
<evidence type="ECO:0000313" key="1">
    <source>
        <dbReference type="EMBL" id="PKU37025.1"/>
    </source>
</evidence>
<dbReference type="AlphaFoldDB" id="A0A2I0TT97"/>
<keyword evidence="2" id="KW-1185">Reference proteome</keyword>
<dbReference type="Proteomes" id="UP000233556">
    <property type="component" value="Unassembled WGS sequence"/>
</dbReference>
<evidence type="ECO:0000313" key="2">
    <source>
        <dbReference type="Proteomes" id="UP000233556"/>
    </source>
</evidence>
<name>A0A2I0TT97_LIMLA</name>
<dbReference type="PROSITE" id="PS51257">
    <property type="entry name" value="PROKAR_LIPOPROTEIN"/>
    <property type="match status" value="1"/>
</dbReference>
<reference evidence="2" key="1">
    <citation type="submission" date="2017-11" db="EMBL/GenBank/DDBJ databases">
        <authorList>
            <person name="Lima N.C."/>
            <person name="Parody-Merino A.M."/>
            <person name="Battley P.F."/>
            <person name="Fidler A.E."/>
            <person name="Prosdocimi F."/>
        </authorList>
    </citation>
    <scope>NUCLEOTIDE SEQUENCE [LARGE SCALE GENOMIC DNA]</scope>
</reference>
<gene>
    <name evidence="1" type="ORF">llap_12672</name>
</gene>
<dbReference type="EMBL" id="KZ507345">
    <property type="protein sequence ID" value="PKU37025.1"/>
    <property type="molecule type" value="Genomic_DNA"/>
</dbReference>
<protein>
    <recommendedName>
        <fullName evidence="3">Rna-directed dna polymerase from mobile element jockey-like</fullName>
    </recommendedName>
</protein>